<dbReference type="Gene3D" id="3.90.550.10">
    <property type="entry name" value="Spore Coat Polysaccharide Biosynthesis Protein SpsA, Chain A"/>
    <property type="match status" value="1"/>
</dbReference>
<evidence type="ECO:0000313" key="4">
    <source>
        <dbReference type="Proteomes" id="UP000185490"/>
    </source>
</evidence>
<dbReference type="Pfam" id="PF13181">
    <property type="entry name" value="TPR_8"/>
    <property type="match status" value="1"/>
</dbReference>
<dbReference type="InterPro" id="IPR001173">
    <property type="entry name" value="Glyco_trans_2-like"/>
</dbReference>
<dbReference type="PANTHER" id="PTHR43630">
    <property type="entry name" value="POLY-BETA-1,6-N-ACETYL-D-GLUCOSAMINE SYNTHASE"/>
    <property type="match status" value="1"/>
</dbReference>
<dbReference type="Pfam" id="PF00535">
    <property type="entry name" value="Glycos_transf_2"/>
    <property type="match status" value="1"/>
</dbReference>
<dbReference type="SUPFAM" id="SSF81901">
    <property type="entry name" value="HCP-like"/>
    <property type="match status" value="1"/>
</dbReference>
<keyword evidence="4" id="KW-1185">Reference proteome</keyword>
<dbReference type="InterPro" id="IPR019734">
    <property type="entry name" value="TPR_rpt"/>
</dbReference>
<dbReference type="SUPFAM" id="SSF53448">
    <property type="entry name" value="Nucleotide-diphospho-sugar transferases"/>
    <property type="match status" value="1"/>
</dbReference>
<feature type="domain" description="Glycosyltransferase 2-like" evidence="2">
    <location>
        <begin position="7"/>
        <end position="93"/>
    </location>
</feature>
<dbReference type="Proteomes" id="UP000185490">
    <property type="component" value="Chromosome"/>
</dbReference>
<dbReference type="PROSITE" id="PS50005">
    <property type="entry name" value="TPR"/>
    <property type="match status" value="1"/>
</dbReference>
<sequence length="857" mass="101894">MGKCLLSVAMIVKNEEHNIRRLLESIKDIVDEIVVVDTGSTDKTPKIVKEYTDKLYFHPWKGDFSEARNNSLRYPTCEWVIILDADEEVKEDFKGIRRFLQNLPEEINTVYLPTLSYLDWDLKKTEIATTPRVFRNGTVKYKNIVHNQAVYKGEVVHAPFTIYHYGYIWTRKLREKKYNRTRNLILRHLENKNINPIERIYYLVQLYKTESISKYKHRKHEVGLKTLNEINKIQKIPAIGLEFLFLFGLDILNKGLFEFSQMIFERAINVSPDYPDPYFGLMALYEKKEDLENQYKYAKQFLEKLEYAEKNPEKFEWTVVGFKYKAAAHTIMAKYSILKRNAEDFKYHIKNVCKIAPKTGENIKKFLKTIFKHLSEVDDIKFLKDIKSTVEFLLDYMKENNIKIDIWNVIYLFLDNKIVIEGIEDFVETRFQKFVMKRLNENKDYLIDFAFKDLEEDINSIKEVLFLFKHFSENKERLLKILANLRKKFEGENRGIILSLIGDTYLKLGNFNAAISSYKKAIELNQFISVFIKPVLDDLKTKLDKEIDGTFEELLNYYGKLKELIYEMKAEKKELSYLNLISDSDYAKYVAALNTENLKRKERLLSNIQNIKDFPFYYYRFAKIFEEKGNYKRAYLLHVKACEENPKIGDLSFGKYEYDGLYLNSNPNFGSETDEIVWCKNISERFSGFGVINPIRMWKKSKKFLYAYPYPTNESIKIAKERRKKSVKNWPFDIDKDYLTEIITRLKDKKIRFLDEKVPKSLLDEFSILEDEESTTIFGITFLNQYPDLTIPSNVEKGAFIYLQPDFEDKDDIVWYNPEIRIIKTTSQIIKDFEFLGYRVVEIVPQNYFRTIIFERY</sequence>
<evidence type="ECO:0000313" key="3">
    <source>
        <dbReference type="EMBL" id="APT73544.1"/>
    </source>
</evidence>
<feature type="repeat" description="TPR" evidence="1">
    <location>
        <begin position="495"/>
        <end position="528"/>
    </location>
</feature>
<reference evidence="3 4" key="1">
    <citation type="submission" date="2014-02" db="EMBL/GenBank/DDBJ databases">
        <title>Diversity of Thermotogales isolates from hydrothermal vents.</title>
        <authorList>
            <person name="Haverkamp T.H.A."/>
            <person name="Lossouarn J."/>
            <person name="Geslin C."/>
            <person name="Nesbo C.L."/>
        </authorList>
    </citation>
    <scope>NUCLEOTIDE SEQUENCE [LARGE SCALE GENOMIC DNA]</scope>
    <source>
        <strain evidence="3 4">431</strain>
    </source>
</reference>
<dbReference type="InterPro" id="IPR029044">
    <property type="entry name" value="Nucleotide-diphossugar_trans"/>
</dbReference>
<dbReference type="PANTHER" id="PTHR43630:SF2">
    <property type="entry name" value="GLYCOSYLTRANSFERASE"/>
    <property type="match status" value="1"/>
</dbReference>
<evidence type="ECO:0000256" key="1">
    <source>
        <dbReference type="PROSITE-ProRule" id="PRU00339"/>
    </source>
</evidence>
<dbReference type="Gene3D" id="1.25.40.10">
    <property type="entry name" value="Tetratricopeptide repeat domain"/>
    <property type="match status" value="1"/>
</dbReference>
<dbReference type="CDD" id="cd02511">
    <property type="entry name" value="Beta4Glucosyltransferase"/>
    <property type="match status" value="1"/>
</dbReference>
<organism evidence="3 4">
    <name type="scientific">Thermosipho melanesiensis</name>
    <dbReference type="NCBI Taxonomy" id="46541"/>
    <lineage>
        <taxon>Bacteria</taxon>
        <taxon>Thermotogati</taxon>
        <taxon>Thermotogota</taxon>
        <taxon>Thermotogae</taxon>
        <taxon>Thermotogales</taxon>
        <taxon>Fervidobacteriaceae</taxon>
        <taxon>Thermosipho</taxon>
    </lineage>
</organism>
<protein>
    <submittedName>
        <fullName evidence="3">Glycosyltransferase</fullName>
    </submittedName>
</protein>
<evidence type="ECO:0000259" key="2">
    <source>
        <dbReference type="Pfam" id="PF00535"/>
    </source>
</evidence>
<name>A0ABM6GDB2_9BACT</name>
<dbReference type="SMART" id="SM00028">
    <property type="entry name" value="TPR"/>
    <property type="match status" value="2"/>
</dbReference>
<keyword evidence="1" id="KW-0802">TPR repeat</keyword>
<gene>
    <name evidence="3" type="ORF">BW47_02755</name>
</gene>
<proteinExistence type="predicted"/>
<dbReference type="EMBL" id="CP007389">
    <property type="protein sequence ID" value="APT73544.1"/>
    <property type="molecule type" value="Genomic_DNA"/>
</dbReference>
<dbReference type="InterPro" id="IPR011990">
    <property type="entry name" value="TPR-like_helical_dom_sf"/>
</dbReference>
<dbReference type="RefSeq" id="WP_012056743.1">
    <property type="nucleotide sequence ID" value="NZ_CP007389.1"/>
</dbReference>
<accession>A0ABM6GDB2</accession>